<evidence type="ECO:0000313" key="2">
    <source>
        <dbReference type="Proteomes" id="UP001159363"/>
    </source>
</evidence>
<reference evidence="1 2" key="1">
    <citation type="submission" date="2023-02" db="EMBL/GenBank/DDBJ databases">
        <title>LHISI_Scaffold_Assembly.</title>
        <authorList>
            <person name="Stuart O.P."/>
            <person name="Cleave R."/>
            <person name="Magrath M.J.L."/>
            <person name="Mikheyev A.S."/>
        </authorList>
    </citation>
    <scope>NUCLEOTIDE SEQUENCE [LARGE SCALE GENOMIC DNA]</scope>
    <source>
        <strain evidence="1">Daus_M_001</strain>
        <tissue evidence="1">Leg muscle</tissue>
    </source>
</reference>
<name>A0ABQ9GTV6_9NEOP</name>
<comment type="caution">
    <text evidence="1">The sequence shown here is derived from an EMBL/GenBank/DDBJ whole genome shotgun (WGS) entry which is preliminary data.</text>
</comment>
<protein>
    <submittedName>
        <fullName evidence="1">Uncharacterized protein</fullName>
    </submittedName>
</protein>
<gene>
    <name evidence="1" type="ORF">PR048_023359</name>
</gene>
<dbReference type="Proteomes" id="UP001159363">
    <property type="component" value="Chromosome 8"/>
</dbReference>
<sequence length="89" mass="9992">MKIGKKEIRNHRRPRNVRTISLQSANLSLHLRHKILGISHAMQTTVQYLRIEHALYFCAIPCKLRGTSNVIGHSGAHVSSLIVLLNCAV</sequence>
<dbReference type="EMBL" id="JARBHB010000009">
    <property type="protein sequence ID" value="KAJ8875464.1"/>
    <property type="molecule type" value="Genomic_DNA"/>
</dbReference>
<evidence type="ECO:0000313" key="1">
    <source>
        <dbReference type="EMBL" id="KAJ8875464.1"/>
    </source>
</evidence>
<proteinExistence type="predicted"/>
<accession>A0ABQ9GTV6</accession>
<keyword evidence="2" id="KW-1185">Reference proteome</keyword>
<organism evidence="1 2">
    <name type="scientific">Dryococelus australis</name>
    <dbReference type="NCBI Taxonomy" id="614101"/>
    <lineage>
        <taxon>Eukaryota</taxon>
        <taxon>Metazoa</taxon>
        <taxon>Ecdysozoa</taxon>
        <taxon>Arthropoda</taxon>
        <taxon>Hexapoda</taxon>
        <taxon>Insecta</taxon>
        <taxon>Pterygota</taxon>
        <taxon>Neoptera</taxon>
        <taxon>Polyneoptera</taxon>
        <taxon>Phasmatodea</taxon>
        <taxon>Verophasmatodea</taxon>
        <taxon>Anareolatae</taxon>
        <taxon>Phasmatidae</taxon>
        <taxon>Eurycanthinae</taxon>
        <taxon>Dryococelus</taxon>
    </lineage>
</organism>